<organism evidence="2 3">
    <name type="scientific">Stylosanthes scabra</name>
    <dbReference type="NCBI Taxonomy" id="79078"/>
    <lineage>
        <taxon>Eukaryota</taxon>
        <taxon>Viridiplantae</taxon>
        <taxon>Streptophyta</taxon>
        <taxon>Embryophyta</taxon>
        <taxon>Tracheophyta</taxon>
        <taxon>Spermatophyta</taxon>
        <taxon>Magnoliopsida</taxon>
        <taxon>eudicotyledons</taxon>
        <taxon>Gunneridae</taxon>
        <taxon>Pentapetalae</taxon>
        <taxon>rosids</taxon>
        <taxon>fabids</taxon>
        <taxon>Fabales</taxon>
        <taxon>Fabaceae</taxon>
        <taxon>Papilionoideae</taxon>
        <taxon>50 kb inversion clade</taxon>
        <taxon>dalbergioids sensu lato</taxon>
        <taxon>Dalbergieae</taxon>
        <taxon>Pterocarpus clade</taxon>
        <taxon>Stylosanthes</taxon>
    </lineage>
</organism>
<sequence length="143" mass="15715">MIGTAELATGLYILKTSLMHTPHLRQLHLTKAQAVVHAFTNPSDLGTLWHSTPGSASFHLANDTTPPIAVPPLRRSTSTKISPPPPHLADYYRMHAKFGMKVAKESARNEKIAKKNLKAKSRAYAYAPKEPMRTHCHALGITS</sequence>
<keyword evidence="3" id="KW-1185">Reference proteome</keyword>
<evidence type="ECO:0000313" key="2">
    <source>
        <dbReference type="EMBL" id="MED6114970.1"/>
    </source>
</evidence>
<feature type="region of interest" description="Disordered" evidence="1">
    <location>
        <begin position="67"/>
        <end position="86"/>
    </location>
</feature>
<name>A0ABU6QSF9_9FABA</name>
<comment type="caution">
    <text evidence="2">The sequence shown here is derived from an EMBL/GenBank/DDBJ whole genome shotgun (WGS) entry which is preliminary data.</text>
</comment>
<evidence type="ECO:0000313" key="3">
    <source>
        <dbReference type="Proteomes" id="UP001341840"/>
    </source>
</evidence>
<dbReference type="Proteomes" id="UP001341840">
    <property type="component" value="Unassembled WGS sequence"/>
</dbReference>
<gene>
    <name evidence="2" type="ORF">PIB30_085584</name>
</gene>
<accession>A0ABU6QSF9</accession>
<proteinExistence type="predicted"/>
<protein>
    <submittedName>
        <fullName evidence="2">Uncharacterized protein</fullName>
    </submittedName>
</protein>
<dbReference type="EMBL" id="JASCZI010001433">
    <property type="protein sequence ID" value="MED6114970.1"/>
    <property type="molecule type" value="Genomic_DNA"/>
</dbReference>
<evidence type="ECO:0000256" key="1">
    <source>
        <dbReference type="SAM" id="MobiDB-lite"/>
    </source>
</evidence>
<reference evidence="2 3" key="1">
    <citation type="journal article" date="2023" name="Plants (Basel)">
        <title>Bridging the Gap: Combining Genomics and Transcriptomics Approaches to Understand Stylosanthes scabra, an Orphan Legume from the Brazilian Caatinga.</title>
        <authorList>
            <person name="Ferreira-Neto J.R.C."/>
            <person name="da Silva M.D."/>
            <person name="Binneck E."/>
            <person name="de Melo N.F."/>
            <person name="da Silva R.H."/>
            <person name="de Melo A.L.T.M."/>
            <person name="Pandolfi V."/>
            <person name="Bustamante F.O."/>
            <person name="Brasileiro-Vidal A.C."/>
            <person name="Benko-Iseppon A.M."/>
        </authorList>
    </citation>
    <scope>NUCLEOTIDE SEQUENCE [LARGE SCALE GENOMIC DNA]</scope>
    <source>
        <tissue evidence="2">Leaves</tissue>
    </source>
</reference>